<name>A0A212J1T7_9PROT</name>
<accession>A0A212J1T7</accession>
<sequence length="122" mass="14110">MAKQSEPQKRTVERVMHEYKHGELESGSGRKVRKRRQAVAIALSEAGASSQESPRENRRNLRRTKEKERRGETARARKEGEAAQRRTTGERTKSELYAEARRREIPGRSKMSKAELEKAVRH</sequence>
<reference evidence="2" key="1">
    <citation type="submission" date="2016-04" db="EMBL/GenBank/DDBJ databases">
        <authorList>
            <person name="Evans L.H."/>
            <person name="Alamgir A."/>
            <person name="Owens N."/>
            <person name="Weber N.D."/>
            <person name="Virtaneva K."/>
            <person name="Barbian K."/>
            <person name="Babar A."/>
            <person name="Rosenke K."/>
        </authorList>
    </citation>
    <scope>NUCLEOTIDE SEQUENCE</scope>
    <source>
        <strain evidence="2">86</strain>
    </source>
</reference>
<feature type="compositionally biased region" description="Basic and acidic residues" evidence="1">
    <location>
        <begin position="1"/>
        <end position="24"/>
    </location>
</feature>
<proteinExistence type="predicted"/>
<dbReference type="AlphaFoldDB" id="A0A212J1T7"/>
<feature type="region of interest" description="Disordered" evidence="1">
    <location>
        <begin position="1"/>
        <end position="122"/>
    </location>
</feature>
<organism evidence="2">
    <name type="scientific">uncultured Alphaproteobacteria bacterium</name>
    <dbReference type="NCBI Taxonomy" id="91750"/>
    <lineage>
        <taxon>Bacteria</taxon>
        <taxon>Pseudomonadati</taxon>
        <taxon>Pseudomonadota</taxon>
        <taxon>Alphaproteobacteria</taxon>
        <taxon>environmental samples</taxon>
    </lineage>
</organism>
<evidence type="ECO:0000313" key="2">
    <source>
        <dbReference type="EMBL" id="SBV93377.1"/>
    </source>
</evidence>
<dbReference type="EMBL" id="FLUO01000001">
    <property type="protein sequence ID" value="SBV93377.1"/>
    <property type="molecule type" value="Genomic_DNA"/>
</dbReference>
<protein>
    <recommendedName>
        <fullName evidence="3">Plasmid stabilization protein</fullName>
    </recommendedName>
</protein>
<gene>
    <name evidence="2" type="ORF">KL86APRO_10375</name>
</gene>
<evidence type="ECO:0008006" key="3">
    <source>
        <dbReference type="Google" id="ProtNLM"/>
    </source>
</evidence>
<dbReference type="InterPro" id="IPR045468">
    <property type="entry name" value="DUF6496"/>
</dbReference>
<feature type="compositionally biased region" description="Basic and acidic residues" evidence="1">
    <location>
        <begin position="53"/>
        <end position="122"/>
    </location>
</feature>
<dbReference type="Pfam" id="PF20106">
    <property type="entry name" value="DUF6496"/>
    <property type="match status" value="1"/>
</dbReference>
<evidence type="ECO:0000256" key="1">
    <source>
        <dbReference type="SAM" id="MobiDB-lite"/>
    </source>
</evidence>